<dbReference type="RefSeq" id="WP_052408003.1">
    <property type="nucleotide sequence ID" value="NZ_JOEF01000030.1"/>
</dbReference>
<dbReference type="Proteomes" id="UP000183376">
    <property type="component" value="Chromosome I"/>
</dbReference>
<reference evidence="1 2" key="1">
    <citation type="submission" date="2016-10" db="EMBL/GenBank/DDBJ databases">
        <authorList>
            <person name="de Groot N.N."/>
        </authorList>
    </citation>
    <scope>NUCLEOTIDE SEQUENCE [LARGE SCALE GENOMIC DNA]</scope>
    <source>
        <strain evidence="1 2">DSM 44149</strain>
    </source>
</reference>
<accession>A0A1G9YA89</accession>
<organism evidence="1 2">
    <name type="scientific">Allokutzneria albata</name>
    <name type="common">Kibdelosporangium albatum</name>
    <dbReference type="NCBI Taxonomy" id="211114"/>
    <lineage>
        <taxon>Bacteria</taxon>
        <taxon>Bacillati</taxon>
        <taxon>Actinomycetota</taxon>
        <taxon>Actinomycetes</taxon>
        <taxon>Pseudonocardiales</taxon>
        <taxon>Pseudonocardiaceae</taxon>
        <taxon>Allokutzneria</taxon>
    </lineage>
</organism>
<sequence length="270" mass="27307">MLLAIASVKGSPGVTTTALAFAVCWPTRDGAVVVEADPAGGDLAARCGLGEPGLVSLAAHARSHSDPGYGSLLLTHTRALPSGILAVVGPVGARQARAALSVLAAQPMLLRHAAGPGGPAVIVDCGRLDAESVVLPLVRVADAVVLVARAQDADLAHALDALPMIAGLTPQPAFVLAGPGHSEAEVAAALGIAVMGRLPWDARGAAALYRPSRAHQAPSRSALGHAAARLANLLYRHHQHRLRTTTATGPLHAPLQGACGDVELAFGLRS</sequence>
<dbReference type="AlphaFoldDB" id="A0A1G9YA89"/>
<gene>
    <name evidence="1" type="ORF">SAMN04489726_4693</name>
</gene>
<dbReference type="SUPFAM" id="SSF52540">
    <property type="entry name" value="P-loop containing nucleoside triphosphate hydrolases"/>
    <property type="match status" value="1"/>
</dbReference>
<dbReference type="STRING" id="211114.SAMN04489726_4693"/>
<evidence type="ECO:0000313" key="1">
    <source>
        <dbReference type="EMBL" id="SDN05967.1"/>
    </source>
</evidence>
<evidence type="ECO:0008006" key="3">
    <source>
        <dbReference type="Google" id="ProtNLM"/>
    </source>
</evidence>
<protein>
    <recommendedName>
        <fullName evidence="3">MinD-like ATPase involved in chromosome partitioning or flagellar assembly</fullName>
    </recommendedName>
</protein>
<dbReference type="eggNOG" id="COG0455">
    <property type="taxonomic scope" value="Bacteria"/>
</dbReference>
<evidence type="ECO:0000313" key="2">
    <source>
        <dbReference type="Proteomes" id="UP000183376"/>
    </source>
</evidence>
<dbReference type="InterPro" id="IPR027417">
    <property type="entry name" value="P-loop_NTPase"/>
</dbReference>
<dbReference type="OrthoDB" id="5243870at2"/>
<dbReference type="Gene3D" id="3.40.50.300">
    <property type="entry name" value="P-loop containing nucleotide triphosphate hydrolases"/>
    <property type="match status" value="1"/>
</dbReference>
<keyword evidence="2" id="KW-1185">Reference proteome</keyword>
<dbReference type="EMBL" id="LT629701">
    <property type="protein sequence ID" value="SDN05967.1"/>
    <property type="molecule type" value="Genomic_DNA"/>
</dbReference>
<name>A0A1G9YA89_ALLAB</name>
<proteinExistence type="predicted"/>